<dbReference type="GO" id="GO:0016558">
    <property type="term" value="P:protein import into peroxisome matrix"/>
    <property type="evidence" value="ECO:0007669"/>
    <property type="project" value="TreeGrafter"/>
</dbReference>
<evidence type="ECO:0000313" key="5">
    <source>
        <dbReference type="EMBL" id="CEK88847.1"/>
    </source>
</evidence>
<evidence type="ECO:0000313" key="4">
    <source>
        <dbReference type="EMBL" id="CEK88846.1"/>
    </source>
</evidence>
<name>A0A0B7B948_9EUPU</name>
<dbReference type="EMBL" id="HACG01041982">
    <property type="protein sequence ID" value="CEK88847.1"/>
    <property type="molecule type" value="Transcribed_RNA"/>
</dbReference>
<dbReference type="AlphaFoldDB" id="A0A0B7B948"/>
<evidence type="ECO:0000313" key="2">
    <source>
        <dbReference type="EMBL" id="CEK88843.1"/>
    </source>
</evidence>
<sequence length="312" mass="35465">MSALNLTEAVNMFVMTKFDQCFCECKELIKAAKCEPEQERNHKLIEAATALGIQALAETDTWYCVIAFITDVYGTVDLCPPSIIQLCTLLHAQVKEYLPCHKVVEMWLKNSHNQNHKQYSQVVRTYAYHILCPTGSYELLKEIAENCDSLTQTERAALFQLSQTRRYEESKCIGNKTDCTELPANLTNTGLVSVSERTHLGLSSERTHQNLSKKTAEEQDADNGNNNNETNSRSRKAERRPCDFKTVQLLKWLYEIVVTKLNCFKHPRFSLLLMAILAVWALIQTQTGDPVSSLGRAVILWRVFLQRLGIVS</sequence>
<dbReference type="PANTHER" id="PTHR16262:SF2">
    <property type="entry name" value="PEROXISOME ASSEMBLY PROTEIN 26"/>
    <property type="match status" value="1"/>
</dbReference>
<dbReference type="GO" id="GO:0005778">
    <property type="term" value="C:peroxisomal membrane"/>
    <property type="evidence" value="ECO:0007669"/>
    <property type="project" value="InterPro"/>
</dbReference>
<evidence type="ECO:0000256" key="1">
    <source>
        <dbReference type="SAM" id="MobiDB-lite"/>
    </source>
</evidence>
<proteinExistence type="predicted"/>
<reference evidence="4" key="1">
    <citation type="submission" date="2014-12" db="EMBL/GenBank/DDBJ databases">
        <title>Insight into the proteome of Arion vulgaris.</title>
        <authorList>
            <person name="Aradska J."/>
            <person name="Bulat T."/>
            <person name="Smidak R."/>
            <person name="Sarate P."/>
            <person name="Gangsoo J."/>
            <person name="Sialana F."/>
            <person name="Bilban M."/>
            <person name="Lubec G."/>
        </authorList>
    </citation>
    <scope>NUCLEOTIDE SEQUENCE</scope>
    <source>
        <tissue evidence="4">Skin</tissue>
    </source>
</reference>
<feature type="region of interest" description="Disordered" evidence="1">
    <location>
        <begin position="203"/>
        <end position="237"/>
    </location>
</feature>
<gene>
    <name evidence="4" type="primary">ORF167368</name>
    <name evidence="2" type="synonym">ORF167354</name>
    <name evidence="3" type="synonym">ORF167359</name>
    <name evidence="5" type="synonym">ORF167373</name>
</gene>
<dbReference type="PANTHER" id="PTHR16262">
    <property type="entry name" value="PEROXISOME ASSEMBLY PROTEIN 26"/>
    <property type="match status" value="1"/>
</dbReference>
<evidence type="ECO:0000313" key="3">
    <source>
        <dbReference type="EMBL" id="CEK88844.1"/>
    </source>
</evidence>
<dbReference type="GO" id="GO:0051117">
    <property type="term" value="F:ATPase binding"/>
    <property type="evidence" value="ECO:0007669"/>
    <property type="project" value="TreeGrafter"/>
</dbReference>
<organism evidence="4">
    <name type="scientific">Arion vulgaris</name>
    <dbReference type="NCBI Taxonomy" id="1028688"/>
    <lineage>
        <taxon>Eukaryota</taxon>
        <taxon>Metazoa</taxon>
        <taxon>Spiralia</taxon>
        <taxon>Lophotrochozoa</taxon>
        <taxon>Mollusca</taxon>
        <taxon>Gastropoda</taxon>
        <taxon>Heterobranchia</taxon>
        <taxon>Euthyneura</taxon>
        <taxon>Panpulmonata</taxon>
        <taxon>Eupulmonata</taxon>
        <taxon>Stylommatophora</taxon>
        <taxon>Helicina</taxon>
        <taxon>Arionoidea</taxon>
        <taxon>Arionidae</taxon>
        <taxon>Arion</taxon>
    </lineage>
</organism>
<protein>
    <submittedName>
        <fullName evidence="4">Uncharacterized protein</fullName>
    </submittedName>
</protein>
<dbReference type="GO" id="GO:0045046">
    <property type="term" value="P:protein import into peroxisome membrane"/>
    <property type="evidence" value="ECO:0007669"/>
    <property type="project" value="InterPro"/>
</dbReference>
<dbReference type="Pfam" id="PF07163">
    <property type="entry name" value="Pex26"/>
    <property type="match status" value="1"/>
</dbReference>
<accession>A0A0B7B948</accession>
<dbReference type="GO" id="GO:0044877">
    <property type="term" value="F:protein-containing complex binding"/>
    <property type="evidence" value="ECO:0007669"/>
    <property type="project" value="InterPro"/>
</dbReference>
<dbReference type="EMBL" id="HACG01041978">
    <property type="protein sequence ID" value="CEK88843.1"/>
    <property type="molecule type" value="Transcribed_RNA"/>
</dbReference>
<dbReference type="EMBL" id="HACG01041979">
    <property type="protein sequence ID" value="CEK88844.1"/>
    <property type="molecule type" value="Transcribed_RNA"/>
</dbReference>
<dbReference type="EMBL" id="HACG01041981">
    <property type="protein sequence ID" value="CEK88846.1"/>
    <property type="molecule type" value="Transcribed_RNA"/>
</dbReference>
<dbReference type="InterPro" id="IPR010797">
    <property type="entry name" value="Pex26"/>
</dbReference>